<keyword evidence="3" id="KW-1003">Cell membrane</keyword>
<dbReference type="AlphaFoldDB" id="A0A561U0F7"/>
<dbReference type="InterPro" id="IPR002758">
    <property type="entry name" value="Cation_antiport_E"/>
</dbReference>
<gene>
    <name evidence="8" type="ORF">FHU35_16135</name>
</gene>
<evidence type="ECO:0000313" key="9">
    <source>
        <dbReference type="Proteomes" id="UP000316184"/>
    </source>
</evidence>
<keyword evidence="6 7" id="KW-0472">Membrane</keyword>
<feature type="transmembrane region" description="Helical" evidence="7">
    <location>
        <begin position="12"/>
        <end position="30"/>
    </location>
</feature>
<reference evidence="8 9" key="1">
    <citation type="submission" date="2019-06" db="EMBL/GenBank/DDBJ databases">
        <title>Sequencing the genomes of 1000 actinobacteria strains.</title>
        <authorList>
            <person name="Klenk H.-P."/>
        </authorList>
    </citation>
    <scope>NUCLEOTIDE SEQUENCE [LARGE SCALE GENOMIC DNA]</scope>
    <source>
        <strain evidence="8 9">DSM 46699</strain>
    </source>
</reference>
<dbReference type="PANTHER" id="PTHR34584:SF1">
    <property type="entry name" value="NA(+)_H(+) ANTIPORTER SUBUNIT E1"/>
    <property type="match status" value="1"/>
</dbReference>
<dbReference type="GO" id="GO:0005886">
    <property type="term" value="C:plasma membrane"/>
    <property type="evidence" value="ECO:0007669"/>
    <property type="project" value="UniProtKB-SubCell"/>
</dbReference>
<accession>A0A561U0F7</accession>
<protein>
    <submittedName>
        <fullName evidence="8">Multisubunit sodium/proton antiporter MrpE subunit</fullName>
    </submittedName>
</protein>
<keyword evidence="9" id="KW-1185">Reference proteome</keyword>
<evidence type="ECO:0000256" key="5">
    <source>
        <dbReference type="ARBA" id="ARBA00022989"/>
    </source>
</evidence>
<sequence length="182" mass="20083">MGDRMPRHKRLVRRIPLVIWLTAVWVLLWGKFDAGTLFFGVVVSLLVTLLFPVPMLRTGMVLRPLPAARLVAYLAWDLVISTVRVAWQAVSHRGDAKAGIVAATLNVDSDHLIAIVASGVSLAPGKFVLQIDRANRTCYVYALGLRPGEEDSVRREMRFLERLVVDAVGSTGQRELVRGGAE</sequence>
<evidence type="ECO:0000256" key="7">
    <source>
        <dbReference type="SAM" id="Phobius"/>
    </source>
</evidence>
<name>A0A561U0F7_9PSEU</name>
<keyword evidence="5 7" id="KW-1133">Transmembrane helix</keyword>
<evidence type="ECO:0000256" key="4">
    <source>
        <dbReference type="ARBA" id="ARBA00022692"/>
    </source>
</evidence>
<evidence type="ECO:0000256" key="2">
    <source>
        <dbReference type="ARBA" id="ARBA00006228"/>
    </source>
</evidence>
<comment type="caution">
    <text evidence="8">The sequence shown here is derived from an EMBL/GenBank/DDBJ whole genome shotgun (WGS) entry which is preliminary data.</text>
</comment>
<comment type="subcellular location">
    <subcellularLocation>
        <location evidence="1">Cell membrane</location>
        <topology evidence="1">Multi-pass membrane protein</topology>
    </subcellularLocation>
</comment>
<dbReference type="PANTHER" id="PTHR34584">
    <property type="entry name" value="NA(+)/H(+) ANTIPORTER SUBUNIT E1"/>
    <property type="match status" value="1"/>
</dbReference>
<evidence type="ECO:0000313" key="8">
    <source>
        <dbReference type="EMBL" id="TWF92853.1"/>
    </source>
</evidence>
<dbReference type="EMBL" id="VIWX01000006">
    <property type="protein sequence ID" value="TWF92853.1"/>
    <property type="molecule type" value="Genomic_DNA"/>
</dbReference>
<comment type="similarity">
    <text evidence="2">Belongs to the CPA3 antiporters (TC 2.A.63) subunit E family.</text>
</comment>
<dbReference type="Pfam" id="PF01899">
    <property type="entry name" value="MNHE"/>
    <property type="match status" value="1"/>
</dbReference>
<dbReference type="RefSeq" id="WP_246110564.1">
    <property type="nucleotide sequence ID" value="NZ_VIWX01000006.1"/>
</dbReference>
<proteinExistence type="inferred from homology"/>
<dbReference type="NCBIfam" id="NF006521">
    <property type="entry name" value="PRK08965.1-5"/>
    <property type="match status" value="1"/>
</dbReference>
<organism evidence="8 9">
    <name type="scientific">Saccharopolyspora dendranthemae</name>
    <dbReference type="NCBI Taxonomy" id="1181886"/>
    <lineage>
        <taxon>Bacteria</taxon>
        <taxon>Bacillati</taxon>
        <taxon>Actinomycetota</taxon>
        <taxon>Actinomycetes</taxon>
        <taxon>Pseudonocardiales</taxon>
        <taxon>Pseudonocardiaceae</taxon>
        <taxon>Saccharopolyspora</taxon>
    </lineage>
</organism>
<dbReference type="Proteomes" id="UP000316184">
    <property type="component" value="Unassembled WGS sequence"/>
</dbReference>
<evidence type="ECO:0000256" key="6">
    <source>
        <dbReference type="ARBA" id="ARBA00023136"/>
    </source>
</evidence>
<evidence type="ECO:0000256" key="3">
    <source>
        <dbReference type="ARBA" id="ARBA00022475"/>
    </source>
</evidence>
<evidence type="ECO:0000256" key="1">
    <source>
        <dbReference type="ARBA" id="ARBA00004651"/>
    </source>
</evidence>
<dbReference type="GO" id="GO:0008324">
    <property type="term" value="F:monoatomic cation transmembrane transporter activity"/>
    <property type="evidence" value="ECO:0007669"/>
    <property type="project" value="InterPro"/>
</dbReference>
<keyword evidence="4 7" id="KW-0812">Transmembrane</keyword>
<feature type="transmembrane region" description="Helical" evidence="7">
    <location>
        <begin position="36"/>
        <end position="56"/>
    </location>
</feature>